<dbReference type="InterPro" id="IPR014731">
    <property type="entry name" value="ETF_asu_C"/>
</dbReference>
<keyword evidence="6" id="KW-1185">Reference proteome</keyword>
<dbReference type="PANTHER" id="PTHR43153:SF1">
    <property type="entry name" value="ELECTRON TRANSFER FLAVOPROTEIN SUBUNIT ALPHA, MITOCHONDRIAL"/>
    <property type="match status" value="1"/>
</dbReference>
<keyword evidence="2" id="KW-0813">Transport</keyword>
<dbReference type="PANTHER" id="PTHR43153">
    <property type="entry name" value="ELECTRON TRANSFER FLAVOPROTEIN ALPHA"/>
    <property type="match status" value="1"/>
</dbReference>
<feature type="binding site" evidence="3">
    <location>
        <begin position="270"/>
        <end position="277"/>
    </location>
    <ligand>
        <name>FAD</name>
        <dbReference type="ChEBI" id="CHEBI:57692"/>
    </ligand>
</feature>
<gene>
    <name evidence="5" type="ordered locus">Deba_1700</name>
</gene>
<dbReference type="Pfam" id="PF01012">
    <property type="entry name" value="ETF"/>
    <property type="match status" value="1"/>
</dbReference>
<dbReference type="GO" id="GO:0050660">
    <property type="term" value="F:flavin adenine dinucleotide binding"/>
    <property type="evidence" value="ECO:0007669"/>
    <property type="project" value="InterPro"/>
</dbReference>
<keyword evidence="3" id="KW-0274">FAD</keyword>
<dbReference type="InterPro" id="IPR001308">
    <property type="entry name" value="ETF_a/FixB"/>
</dbReference>
<comment type="cofactor">
    <cofactor evidence="3">
        <name>FAD</name>
        <dbReference type="ChEBI" id="CHEBI:57692"/>
    </cofactor>
    <text evidence="3">Binds 1 FAD per dimer.</text>
</comment>
<dbReference type="Proteomes" id="UP000009047">
    <property type="component" value="Chromosome"/>
</dbReference>
<dbReference type="AlphaFoldDB" id="E1QHM5"/>
<dbReference type="eggNOG" id="COG2025">
    <property type="taxonomic scope" value="Bacteria"/>
</dbReference>
<keyword evidence="3" id="KW-0285">Flavoprotein</keyword>
<dbReference type="HOGENOM" id="CLU_034178_0_1_7"/>
<feature type="binding site" evidence="3">
    <location>
        <begin position="253"/>
        <end position="257"/>
    </location>
    <ligand>
        <name>FAD</name>
        <dbReference type="ChEBI" id="CHEBI:57692"/>
    </ligand>
</feature>
<proteinExistence type="inferred from homology"/>
<dbReference type="InterPro" id="IPR014729">
    <property type="entry name" value="Rossmann-like_a/b/a_fold"/>
</dbReference>
<evidence type="ECO:0000259" key="4">
    <source>
        <dbReference type="SMART" id="SM00893"/>
    </source>
</evidence>
<dbReference type="OrthoDB" id="9770286at2"/>
<feature type="binding site" evidence="3">
    <location>
        <position position="213"/>
    </location>
    <ligand>
        <name>FAD</name>
        <dbReference type="ChEBI" id="CHEBI:57692"/>
    </ligand>
</feature>
<sequence length="326" mass="33553">MPQRIVVIVESHSGRIAPASLEAITCAARLQELSPAPILGITLGQDAWPTAQLLAAEHGLDALAVEAEGLVGYSAEAWLALLPELLGQLAARWVLMAATSQGQDLGPALAARLNAACIGGARGLEADEDGPLFVREVHGGKLLQRLRPLSASAVVLVQPGFFAPHLAGAGPAGQATRQRMAAVARRTADLPAAGQSQAGASLADAEVIVAAGRGLGKPENLSLMRDLAALFPRSAVAGSRPVCDDGWLEYRWQVGVTGQTVSPKLYIACGISGASQHVAGMRGAGLVVAINNDPQAAIFNEADVCVVEDVVQFTPALIASLRALKG</sequence>
<dbReference type="EMBL" id="CP002085">
    <property type="protein sequence ID" value="ADK85068.1"/>
    <property type="molecule type" value="Genomic_DNA"/>
</dbReference>
<dbReference type="PIRSF" id="PIRSF000089">
    <property type="entry name" value="Electra_flavoP_a"/>
    <property type="match status" value="1"/>
</dbReference>
<evidence type="ECO:0000256" key="1">
    <source>
        <dbReference type="ARBA" id="ARBA00005817"/>
    </source>
</evidence>
<evidence type="ECO:0000313" key="6">
    <source>
        <dbReference type="Proteomes" id="UP000009047"/>
    </source>
</evidence>
<dbReference type="GO" id="GO:0009055">
    <property type="term" value="F:electron transfer activity"/>
    <property type="evidence" value="ECO:0007669"/>
    <property type="project" value="InterPro"/>
</dbReference>
<feature type="binding site" evidence="3">
    <location>
        <position position="291"/>
    </location>
    <ligand>
        <name>FAD</name>
        <dbReference type="ChEBI" id="CHEBI:57692"/>
    </ligand>
</feature>
<dbReference type="GO" id="GO:0033539">
    <property type="term" value="P:fatty acid beta-oxidation using acyl-CoA dehydrogenase"/>
    <property type="evidence" value="ECO:0007669"/>
    <property type="project" value="TreeGrafter"/>
</dbReference>
<dbReference type="KEGG" id="dbr:Deba_1700"/>
<dbReference type="InterPro" id="IPR029035">
    <property type="entry name" value="DHS-like_NAD/FAD-binding_dom"/>
</dbReference>
<keyword evidence="2" id="KW-0249">Electron transport</keyword>
<dbReference type="Gene3D" id="3.40.50.1220">
    <property type="entry name" value="TPP-binding domain"/>
    <property type="match status" value="1"/>
</dbReference>
<reference evidence="5 6" key="1">
    <citation type="journal article" date="2010" name="Stand. Genomic Sci.">
        <title>Complete genome sequence of Desulfarculus baarsii type strain (2st14).</title>
        <authorList>
            <person name="Sun H."/>
            <person name="Spring S."/>
            <person name="Lapidus A."/>
            <person name="Davenport K."/>
            <person name="Del Rio T.G."/>
            <person name="Tice H."/>
            <person name="Nolan M."/>
            <person name="Copeland A."/>
            <person name="Cheng J.F."/>
            <person name="Lucas S."/>
            <person name="Tapia R."/>
            <person name="Goodwin L."/>
            <person name="Pitluck S."/>
            <person name="Ivanova N."/>
            <person name="Pagani I."/>
            <person name="Mavromatis K."/>
            <person name="Ovchinnikova G."/>
            <person name="Pati A."/>
            <person name="Chen A."/>
            <person name="Palaniappan K."/>
            <person name="Hauser L."/>
            <person name="Chang Y.J."/>
            <person name="Jeffries C.D."/>
            <person name="Detter J.C."/>
            <person name="Han C."/>
            <person name="Rohde M."/>
            <person name="Brambilla E."/>
            <person name="Goker M."/>
            <person name="Woyke T."/>
            <person name="Bristow J."/>
            <person name="Eisen J.A."/>
            <person name="Markowitz V."/>
            <person name="Hugenholtz P."/>
            <person name="Kyrpides N.C."/>
            <person name="Klenk H.P."/>
            <person name="Land M."/>
        </authorList>
    </citation>
    <scope>NUCLEOTIDE SEQUENCE [LARGE SCALE GENOMIC DNA]</scope>
    <source>
        <strain evidence="6">ATCC 33931 / DSM 2075 / LMG 7858 / VKM B-1802 / 2st14</strain>
    </source>
</reference>
<dbReference type="SUPFAM" id="SSF52467">
    <property type="entry name" value="DHS-like NAD/FAD-binding domain"/>
    <property type="match status" value="1"/>
</dbReference>
<dbReference type="Gene3D" id="3.40.50.620">
    <property type="entry name" value="HUPs"/>
    <property type="match status" value="1"/>
</dbReference>
<comment type="similarity">
    <text evidence="1">Belongs to the ETF alpha-subunit/FixB family.</text>
</comment>
<protein>
    <submittedName>
        <fullName evidence="5">Electron transfer flavoprotein alpha subunit</fullName>
    </submittedName>
</protein>
<dbReference type="STRING" id="644282.Deba_1700"/>
<accession>E1QHM5</accession>
<dbReference type="Pfam" id="PF00766">
    <property type="entry name" value="ETF_alpha"/>
    <property type="match status" value="1"/>
</dbReference>
<evidence type="ECO:0000256" key="2">
    <source>
        <dbReference type="ARBA" id="ARBA00022982"/>
    </source>
</evidence>
<name>E1QHM5_DESB2</name>
<evidence type="ECO:0000256" key="3">
    <source>
        <dbReference type="PIRSR" id="PIRSR000089-1"/>
    </source>
</evidence>
<dbReference type="SUPFAM" id="SSF52402">
    <property type="entry name" value="Adenine nucleotide alpha hydrolases-like"/>
    <property type="match status" value="1"/>
</dbReference>
<feature type="domain" description="Electron transfer flavoprotein alpha/beta-subunit N-terminal" evidence="4">
    <location>
        <begin position="5"/>
        <end position="194"/>
    </location>
</feature>
<feature type="binding site" evidence="3">
    <location>
        <begin position="239"/>
        <end position="240"/>
    </location>
    <ligand>
        <name>FAD</name>
        <dbReference type="ChEBI" id="CHEBI:57692"/>
    </ligand>
</feature>
<dbReference type="SMART" id="SM00893">
    <property type="entry name" value="ETF"/>
    <property type="match status" value="1"/>
</dbReference>
<dbReference type="InterPro" id="IPR014730">
    <property type="entry name" value="ETF_a/b_N"/>
</dbReference>
<evidence type="ECO:0000313" key="5">
    <source>
        <dbReference type="EMBL" id="ADK85068.1"/>
    </source>
</evidence>
<dbReference type="RefSeq" id="WP_013258521.1">
    <property type="nucleotide sequence ID" value="NC_014365.1"/>
</dbReference>
<organism evidence="5 6">
    <name type="scientific">Desulfarculus baarsii (strain ATCC 33931 / DSM 2075 / LMG 7858 / VKM B-1802 / 2st14)</name>
    <dbReference type="NCBI Taxonomy" id="644282"/>
    <lineage>
        <taxon>Bacteria</taxon>
        <taxon>Pseudomonadati</taxon>
        <taxon>Thermodesulfobacteriota</taxon>
        <taxon>Desulfarculia</taxon>
        <taxon>Desulfarculales</taxon>
        <taxon>Desulfarculaceae</taxon>
        <taxon>Desulfarculus</taxon>
    </lineage>
</organism>